<accession>A0A6B0XVD0</accession>
<dbReference type="PANTHER" id="PTHR37419:SF8">
    <property type="entry name" value="TOXIN YJJJ"/>
    <property type="match status" value="1"/>
</dbReference>
<proteinExistence type="inferred from homology"/>
<evidence type="ECO:0000256" key="2">
    <source>
        <dbReference type="ARBA" id="ARBA00022679"/>
    </source>
</evidence>
<keyword evidence="2" id="KW-0808">Transferase</keyword>
<feature type="domain" description="HipA-like C-terminal" evidence="4">
    <location>
        <begin position="174"/>
        <end position="393"/>
    </location>
</feature>
<dbReference type="PANTHER" id="PTHR37419">
    <property type="entry name" value="SERINE/THREONINE-PROTEIN KINASE TOXIN HIPA"/>
    <property type="match status" value="1"/>
</dbReference>
<evidence type="ECO:0000313" key="5">
    <source>
        <dbReference type="EMBL" id="MXY32631.1"/>
    </source>
</evidence>
<dbReference type="EMBL" id="VXRY01000031">
    <property type="protein sequence ID" value="MXY32631.1"/>
    <property type="molecule type" value="Genomic_DNA"/>
</dbReference>
<evidence type="ECO:0000259" key="4">
    <source>
        <dbReference type="Pfam" id="PF07804"/>
    </source>
</evidence>
<reference evidence="5" key="1">
    <citation type="submission" date="2019-09" db="EMBL/GenBank/DDBJ databases">
        <title>Characterisation of the sponge microbiome using genome-centric metagenomics.</title>
        <authorList>
            <person name="Engelberts J.P."/>
            <person name="Robbins S.J."/>
            <person name="De Goeij J.M."/>
            <person name="Aranda M."/>
            <person name="Bell S.C."/>
            <person name="Webster N.S."/>
        </authorList>
    </citation>
    <scope>NUCLEOTIDE SEQUENCE</scope>
    <source>
        <strain evidence="5">SB0664_bin_43</strain>
    </source>
</reference>
<dbReference type="GO" id="GO:0004674">
    <property type="term" value="F:protein serine/threonine kinase activity"/>
    <property type="evidence" value="ECO:0007669"/>
    <property type="project" value="TreeGrafter"/>
</dbReference>
<evidence type="ECO:0000256" key="3">
    <source>
        <dbReference type="ARBA" id="ARBA00022777"/>
    </source>
</evidence>
<dbReference type="GO" id="GO:0005829">
    <property type="term" value="C:cytosol"/>
    <property type="evidence" value="ECO:0007669"/>
    <property type="project" value="TreeGrafter"/>
</dbReference>
<dbReference type="AlphaFoldDB" id="A0A6B0XVD0"/>
<organism evidence="5">
    <name type="scientific">Boseongicola sp. SB0664_bin_43</name>
    <dbReference type="NCBI Taxonomy" id="2604844"/>
    <lineage>
        <taxon>Bacteria</taxon>
        <taxon>Pseudomonadati</taxon>
        <taxon>Pseudomonadota</taxon>
        <taxon>Alphaproteobacteria</taxon>
        <taxon>Rhodobacterales</taxon>
        <taxon>Paracoccaceae</taxon>
        <taxon>Boseongicola</taxon>
    </lineage>
</organism>
<gene>
    <name evidence="5" type="ORF">F4Y60_00775</name>
</gene>
<comment type="caution">
    <text evidence="5">The sequence shown here is derived from an EMBL/GenBank/DDBJ whole genome shotgun (WGS) entry which is preliminary data.</text>
</comment>
<dbReference type="Pfam" id="PF07804">
    <property type="entry name" value="HipA_C"/>
    <property type="match status" value="1"/>
</dbReference>
<comment type="similarity">
    <text evidence="1">Belongs to the HipA Ser/Thr kinase family.</text>
</comment>
<dbReference type="Gene3D" id="1.10.1070.20">
    <property type="match status" value="1"/>
</dbReference>
<protein>
    <submittedName>
        <fullName evidence="5">HipA domain-containing protein</fullName>
    </submittedName>
</protein>
<keyword evidence="3" id="KW-0418">Kinase</keyword>
<sequence>MTSEPDATDCFVYITLPGTSAFVTAGRFVLEPGRGGVPVGRFVYGKSYLANPDAVPIDPIDLKLAGPTYRTTALKGVFGALRDAGPDHWGRRIIEKHAEMPQLGEIDFLLHGPDDRAGALGFGLGPKPPAPQREFNKTLNLERLIADADAIIAGEDLPGGPEAGQVEDLMLVGTSMGGARPKAVVEDSDGLWLAKFNRGDDKWNHARVEHAMLRLASACGVRTAQSRIERVAGRDVLLVKRFDREKTNHGYLRARMMSGLTILRTEDTHQHRDRWSYVLLAEELRRVSRHPKDDAGELFRRMVFNALISNTDDHPRNHAAIARGADWELSPAYDLTPSVPVSLERRDLAMTSGDIGRYANAQNMLTQCARFHLKTDEAAAIIDAMEGRVKASWYDIARREGVTEADCSKISGAFAYPGFRVAPEKAAQA</sequence>
<dbReference type="InterPro" id="IPR052028">
    <property type="entry name" value="HipA_Ser/Thr_kinase"/>
</dbReference>
<dbReference type="InterPro" id="IPR012893">
    <property type="entry name" value="HipA-like_C"/>
</dbReference>
<evidence type="ECO:0000256" key="1">
    <source>
        <dbReference type="ARBA" id="ARBA00010164"/>
    </source>
</evidence>
<name>A0A6B0XVD0_9RHOB</name>